<dbReference type="AlphaFoldDB" id="A0A161M212"/>
<reference evidence="1" key="1">
    <citation type="submission" date="2016-04" db="EMBL/GenBank/DDBJ databases">
        <authorList>
            <person name="Calderon-Fernandez G.M.Sr."/>
        </authorList>
    </citation>
    <scope>NUCLEOTIDE SEQUENCE</scope>
    <source>
        <strain evidence="1">Int1</strain>
        <tissue evidence="1">Integument</tissue>
    </source>
</reference>
<protein>
    <submittedName>
        <fullName evidence="1">Rna-directed dna polymerase from mobile element jockey-like protein</fullName>
    </submittedName>
</protein>
<proteinExistence type="predicted"/>
<organism evidence="1">
    <name type="scientific">Triatoma infestans</name>
    <name type="common">Assassin bug</name>
    <dbReference type="NCBI Taxonomy" id="30076"/>
    <lineage>
        <taxon>Eukaryota</taxon>
        <taxon>Metazoa</taxon>
        <taxon>Ecdysozoa</taxon>
        <taxon>Arthropoda</taxon>
        <taxon>Hexapoda</taxon>
        <taxon>Insecta</taxon>
        <taxon>Pterygota</taxon>
        <taxon>Neoptera</taxon>
        <taxon>Paraneoptera</taxon>
        <taxon>Hemiptera</taxon>
        <taxon>Heteroptera</taxon>
        <taxon>Panheteroptera</taxon>
        <taxon>Cimicomorpha</taxon>
        <taxon>Reduviidae</taxon>
        <taxon>Triatominae</taxon>
        <taxon>Triatoma</taxon>
    </lineage>
</organism>
<name>A0A161M212_TRIIF</name>
<keyword evidence="1" id="KW-0808">Transferase</keyword>
<keyword evidence="1" id="KW-0548">Nucleotidyltransferase</keyword>
<evidence type="ECO:0000313" key="1">
    <source>
        <dbReference type="EMBL" id="JAR96423.1"/>
    </source>
</evidence>
<reference evidence="1" key="2">
    <citation type="journal article" date="2017" name="J. Med. Entomol.">
        <title>Transcriptome Analysis of the Triatoma infestans (Hemiptera: Reduviidae) Integument.</title>
        <authorList>
            <person name="Calderon-Fernandez G.M."/>
            <person name="Moriconi D.E."/>
            <person name="Dulbecco A.B."/>
            <person name="Juarez M.P."/>
        </authorList>
    </citation>
    <scope>NUCLEOTIDE SEQUENCE</scope>
    <source>
        <strain evidence="1">Int1</strain>
        <tissue evidence="1">Integument</tissue>
    </source>
</reference>
<accession>A0A161M212</accession>
<dbReference type="EMBL" id="GEMB01006942">
    <property type="protein sequence ID" value="JAR96423.1"/>
    <property type="molecule type" value="Transcribed_RNA"/>
</dbReference>
<sequence>MWELEWPLSKSKDTCPGTDSVHYMFLKHLNRKNKLYLLRFYNKIWNSRQFPKPGERQSPSRF</sequence>
<dbReference type="GO" id="GO:0003964">
    <property type="term" value="F:RNA-directed DNA polymerase activity"/>
    <property type="evidence" value="ECO:0007669"/>
    <property type="project" value="UniProtKB-KW"/>
</dbReference>
<keyword evidence="1" id="KW-0695">RNA-directed DNA polymerase</keyword>